<dbReference type="CDD" id="cd18567">
    <property type="entry name" value="ABC_6TM_CvaB_RaxB_like"/>
    <property type="match status" value="1"/>
</dbReference>
<dbReference type="PANTHER" id="PTHR24221:SF606">
    <property type="entry name" value="COLICIN V SECRETION-PROCESSING ATP-BINDING PROTEIN"/>
    <property type="match status" value="1"/>
</dbReference>
<feature type="transmembrane region" description="Helical" evidence="8">
    <location>
        <begin position="271"/>
        <end position="290"/>
    </location>
</feature>
<evidence type="ECO:0000256" key="5">
    <source>
        <dbReference type="ARBA" id="ARBA00022840"/>
    </source>
</evidence>
<dbReference type="Gene3D" id="3.90.70.10">
    <property type="entry name" value="Cysteine proteinases"/>
    <property type="match status" value="1"/>
</dbReference>
<dbReference type="GO" id="GO:0005524">
    <property type="term" value="F:ATP binding"/>
    <property type="evidence" value="ECO:0007669"/>
    <property type="project" value="UniProtKB-KW"/>
</dbReference>
<dbReference type="GO" id="GO:0005886">
    <property type="term" value="C:plasma membrane"/>
    <property type="evidence" value="ECO:0007669"/>
    <property type="project" value="UniProtKB-SubCell"/>
</dbReference>
<keyword evidence="5" id="KW-0067">ATP-binding</keyword>
<dbReference type="InterPro" id="IPR011527">
    <property type="entry name" value="ABC1_TM_dom"/>
</dbReference>
<evidence type="ECO:0000256" key="8">
    <source>
        <dbReference type="SAM" id="Phobius"/>
    </source>
</evidence>
<evidence type="ECO:0000313" key="12">
    <source>
        <dbReference type="EMBL" id="RCS21547.1"/>
    </source>
</evidence>
<evidence type="ECO:0000256" key="3">
    <source>
        <dbReference type="ARBA" id="ARBA00022692"/>
    </source>
</evidence>
<gene>
    <name evidence="12" type="ORF">DUT91_23300</name>
</gene>
<dbReference type="Pfam" id="PF00005">
    <property type="entry name" value="ABC_tran"/>
    <property type="match status" value="1"/>
</dbReference>
<evidence type="ECO:0000256" key="2">
    <source>
        <dbReference type="ARBA" id="ARBA00005417"/>
    </source>
</evidence>
<reference evidence="12 13" key="1">
    <citation type="submission" date="2018-07" db="EMBL/GenBank/DDBJ databases">
        <title>The draft genome of Phyllobacterium salinisoli.</title>
        <authorList>
            <person name="Liu L."/>
            <person name="Li L."/>
            <person name="Zhang X."/>
            <person name="Liang L."/>
        </authorList>
    </citation>
    <scope>NUCLEOTIDE SEQUENCE [LARGE SCALE GENOMIC DNA]</scope>
    <source>
        <strain evidence="12 13">LLAN61</strain>
    </source>
</reference>
<dbReference type="PROSITE" id="PS00211">
    <property type="entry name" value="ABC_TRANSPORTER_1"/>
    <property type="match status" value="1"/>
</dbReference>
<dbReference type="InterPro" id="IPR027417">
    <property type="entry name" value="P-loop_NTPase"/>
</dbReference>
<keyword evidence="6 8" id="KW-1133">Transmembrane helix</keyword>
<dbReference type="InterPro" id="IPR017871">
    <property type="entry name" value="ABC_transporter-like_CS"/>
</dbReference>
<evidence type="ECO:0000259" key="10">
    <source>
        <dbReference type="PROSITE" id="PS50929"/>
    </source>
</evidence>
<name>A0A368JWL5_9HYPH</name>
<dbReference type="Proteomes" id="UP000253420">
    <property type="component" value="Unassembled WGS sequence"/>
</dbReference>
<dbReference type="GO" id="GO:0006508">
    <property type="term" value="P:proteolysis"/>
    <property type="evidence" value="ECO:0007669"/>
    <property type="project" value="InterPro"/>
</dbReference>
<dbReference type="InterPro" id="IPR005074">
    <property type="entry name" value="Peptidase_C39"/>
</dbReference>
<evidence type="ECO:0000313" key="13">
    <source>
        <dbReference type="Proteomes" id="UP000253420"/>
    </source>
</evidence>
<keyword evidence="7 8" id="KW-0472">Membrane</keyword>
<feature type="transmembrane region" description="Helical" evidence="8">
    <location>
        <begin position="206"/>
        <end position="227"/>
    </location>
</feature>
<dbReference type="PANTHER" id="PTHR24221">
    <property type="entry name" value="ATP-BINDING CASSETTE SUB-FAMILY B"/>
    <property type="match status" value="1"/>
</dbReference>
<keyword evidence="3 8" id="KW-0812">Transmembrane</keyword>
<dbReference type="InterPro" id="IPR039421">
    <property type="entry name" value="Type_1_exporter"/>
</dbReference>
<accession>A0A368JWL5</accession>
<dbReference type="GO" id="GO:0016887">
    <property type="term" value="F:ATP hydrolysis activity"/>
    <property type="evidence" value="ECO:0007669"/>
    <property type="project" value="InterPro"/>
</dbReference>
<dbReference type="Pfam" id="PF03412">
    <property type="entry name" value="Peptidase_C39"/>
    <property type="match status" value="1"/>
</dbReference>
<dbReference type="InterPro" id="IPR003593">
    <property type="entry name" value="AAA+_ATPase"/>
</dbReference>
<dbReference type="Pfam" id="PF00664">
    <property type="entry name" value="ABC_membrane"/>
    <property type="match status" value="1"/>
</dbReference>
<evidence type="ECO:0000259" key="9">
    <source>
        <dbReference type="PROSITE" id="PS50893"/>
    </source>
</evidence>
<keyword evidence="4" id="KW-0547">Nucleotide-binding</keyword>
<dbReference type="Gene3D" id="3.40.50.300">
    <property type="entry name" value="P-loop containing nucleotide triphosphate hydrolases"/>
    <property type="match status" value="1"/>
</dbReference>
<evidence type="ECO:0000256" key="1">
    <source>
        <dbReference type="ARBA" id="ARBA00004651"/>
    </source>
</evidence>
<proteinExistence type="inferred from homology"/>
<comment type="caution">
    <text evidence="12">The sequence shown here is derived from an EMBL/GenBank/DDBJ whole genome shotgun (WGS) entry which is preliminary data.</text>
</comment>
<evidence type="ECO:0000259" key="11">
    <source>
        <dbReference type="PROSITE" id="PS50990"/>
    </source>
</evidence>
<dbReference type="GO" id="GO:0034040">
    <property type="term" value="F:ATPase-coupled lipid transmembrane transporter activity"/>
    <property type="evidence" value="ECO:0007669"/>
    <property type="project" value="TreeGrafter"/>
</dbReference>
<feature type="transmembrane region" description="Helical" evidence="8">
    <location>
        <begin position="391"/>
        <end position="416"/>
    </location>
</feature>
<dbReference type="Gene3D" id="1.20.1560.10">
    <property type="entry name" value="ABC transporter type 1, transmembrane domain"/>
    <property type="match status" value="1"/>
</dbReference>
<dbReference type="GO" id="GO:0008233">
    <property type="term" value="F:peptidase activity"/>
    <property type="evidence" value="ECO:0007669"/>
    <property type="project" value="InterPro"/>
</dbReference>
<dbReference type="SMART" id="SM00382">
    <property type="entry name" value="AAA"/>
    <property type="match status" value="1"/>
</dbReference>
<dbReference type="SUPFAM" id="SSF90123">
    <property type="entry name" value="ABC transporter transmembrane region"/>
    <property type="match status" value="1"/>
</dbReference>
<organism evidence="12 13">
    <name type="scientific">Phyllobacterium salinisoli</name>
    <dbReference type="NCBI Taxonomy" id="1899321"/>
    <lineage>
        <taxon>Bacteria</taxon>
        <taxon>Pseudomonadati</taxon>
        <taxon>Pseudomonadota</taxon>
        <taxon>Alphaproteobacteria</taxon>
        <taxon>Hyphomicrobiales</taxon>
        <taxon>Phyllobacteriaceae</taxon>
        <taxon>Phyllobacterium</taxon>
    </lineage>
</organism>
<feature type="domain" description="ABC transporter" evidence="9">
    <location>
        <begin position="488"/>
        <end position="703"/>
    </location>
</feature>
<feature type="transmembrane region" description="Helical" evidence="8">
    <location>
        <begin position="302"/>
        <end position="323"/>
    </location>
</feature>
<feature type="domain" description="Peptidase C39" evidence="11">
    <location>
        <begin position="20"/>
        <end position="139"/>
    </location>
</feature>
<evidence type="ECO:0000256" key="7">
    <source>
        <dbReference type="ARBA" id="ARBA00023136"/>
    </source>
</evidence>
<feature type="domain" description="ABC transmembrane type-1" evidence="10">
    <location>
        <begin position="173"/>
        <end position="452"/>
    </location>
</feature>
<dbReference type="GO" id="GO:0140359">
    <property type="term" value="F:ABC-type transporter activity"/>
    <property type="evidence" value="ECO:0007669"/>
    <property type="project" value="InterPro"/>
</dbReference>
<dbReference type="OrthoDB" id="9804259at2"/>
<keyword evidence="13" id="KW-1185">Reference proteome</keyword>
<dbReference type="PROSITE" id="PS50929">
    <property type="entry name" value="ABC_TM1F"/>
    <property type="match status" value="1"/>
</dbReference>
<protein>
    <submittedName>
        <fullName evidence="12">Peptidase domain-containing ABC transporter</fullName>
    </submittedName>
</protein>
<sequence length="704" mass="76352">MNPAAGLTFGFRRRLPMVLQTEVAECGLACLAMIASYHGHRVDLGALRRRFSASMRGLSLIDMSRFASGLSLATRALRTEPSEFANLRLPCVLHWQLRHYVILERVTRHGGIIYDPALGRRHITHAEISECFSGVALEIWPTGGFEKKTERDRIKLFDLVRHVVGLKRALAQIFLLSICLEVFALLAPIGSQVIFDEVIVASDYDLLSLVAVILGALLLLQTAIGLARSWATLIMGTSLSLQWTTALFDHLLRLPLSYFEKRHIGDVVSRFGSLGSIQSAITTSLVGAVLDGIMSVGALAMMLLYGGWLTIVAMVTILLDLLIRLAAYRPYRDANEAAIIQGAKEDSHFMETIRGVASIKALDLHEKRRGAWLNLLIEATNANLRIAKLDFLFGTVGGLLGGVVNITMLVLGASAVMAGDMTIGMLIAFLAYKDQFVGRVSALIGLAINLKMLGLHAERIADIALATPEEDTSRIFPVPVGQSSTASLALRDVSFSYGEHMPKILDGIDIDVAPGECIAIVGPSGCGKTTLLKIMSGLISPTAGKVLVDGHDINGIGLSNYRRMTASVLQADRLFAGTIADNIALFDQEADQHWIEECARMAAIANEIAAMPMQYDSLVGDMGSTLSGGQKQRLFLARALYRKPRILFLDEATSDLDEANEQKINAAVAALNISRVIVAHRPSTIALASRRITLAAPQKKVLLL</sequence>
<comment type="subcellular location">
    <subcellularLocation>
        <location evidence="1">Cell membrane</location>
        <topology evidence="1">Multi-pass membrane protein</topology>
    </subcellularLocation>
</comment>
<comment type="similarity">
    <text evidence="2">Belongs to the ABC transporter superfamily.</text>
</comment>
<dbReference type="InterPro" id="IPR036640">
    <property type="entry name" value="ABC1_TM_sf"/>
</dbReference>
<feature type="transmembrane region" description="Helical" evidence="8">
    <location>
        <begin position="169"/>
        <end position="194"/>
    </location>
</feature>
<dbReference type="PROSITE" id="PS50990">
    <property type="entry name" value="PEPTIDASE_C39"/>
    <property type="match status" value="1"/>
</dbReference>
<dbReference type="EMBL" id="QOZG01000026">
    <property type="protein sequence ID" value="RCS21547.1"/>
    <property type="molecule type" value="Genomic_DNA"/>
</dbReference>
<evidence type="ECO:0000256" key="6">
    <source>
        <dbReference type="ARBA" id="ARBA00022989"/>
    </source>
</evidence>
<dbReference type="AlphaFoldDB" id="A0A368JWL5"/>
<dbReference type="InterPro" id="IPR003439">
    <property type="entry name" value="ABC_transporter-like_ATP-bd"/>
</dbReference>
<evidence type="ECO:0000256" key="4">
    <source>
        <dbReference type="ARBA" id="ARBA00022741"/>
    </source>
</evidence>
<dbReference type="PROSITE" id="PS50893">
    <property type="entry name" value="ABC_TRANSPORTER_2"/>
    <property type="match status" value="1"/>
</dbReference>
<dbReference type="SUPFAM" id="SSF52540">
    <property type="entry name" value="P-loop containing nucleoside triphosphate hydrolases"/>
    <property type="match status" value="1"/>
</dbReference>